<evidence type="ECO:0000313" key="7">
    <source>
        <dbReference type="Proteomes" id="UP000391919"/>
    </source>
</evidence>
<proteinExistence type="inferred from homology"/>
<comment type="similarity">
    <text evidence="1">Belongs to the type-I restriction system S methylase family.</text>
</comment>
<dbReference type="PANTHER" id="PTHR43140:SF1">
    <property type="entry name" value="TYPE I RESTRICTION ENZYME ECOKI SPECIFICITY SUBUNIT"/>
    <property type="match status" value="1"/>
</dbReference>
<dbReference type="InterPro" id="IPR000055">
    <property type="entry name" value="Restrct_endonuc_typeI_TRD"/>
</dbReference>
<dbReference type="CDD" id="cd17246">
    <property type="entry name" value="RMtype1_S_SonII-TRD2-CR2_like"/>
    <property type="match status" value="1"/>
</dbReference>
<dbReference type="InterPro" id="IPR044946">
    <property type="entry name" value="Restrct_endonuc_typeI_TRD_sf"/>
</dbReference>
<keyword evidence="3" id="KW-0238">DNA-binding</keyword>
<dbReference type="RefSeq" id="WP_151705895.1">
    <property type="nucleotide sequence ID" value="NZ_BKZQ01000010.1"/>
</dbReference>
<dbReference type="Proteomes" id="UP000391919">
    <property type="component" value="Unassembled WGS sequence"/>
</dbReference>
<dbReference type="SUPFAM" id="SSF116734">
    <property type="entry name" value="DNA methylase specificity domain"/>
    <property type="match status" value="2"/>
</dbReference>
<keyword evidence="7" id="KW-1185">Reference proteome</keyword>
<protein>
    <recommendedName>
        <fullName evidence="5">Type I restriction modification DNA specificity domain-containing protein</fullName>
    </recommendedName>
</protein>
<comment type="subunit">
    <text evidence="4">The methyltransferase is composed of M and S polypeptides.</text>
</comment>
<dbReference type="GO" id="GO:0009307">
    <property type="term" value="P:DNA restriction-modification system"/>
    <property type="evidence" value="ECO:0007669"/>
    <property type="project" value="UniProtKB-KW"/>
</dbReference>
<evidence type="ECO:0000313" key="6">
    <source>
        <dbReference type="EMBL" id="GER69784.1"/>
    </source>
</evidence>
<dbReference type="AlphaFoldDB" id="A0A5J4JLB6"/>
<comment type="caution">
    <text evidence="6">The sequence shown here is derived from an EMBL/GenBank/DDBJ whole genome shotgun (WGS) entry which is preliminary data.</text>
</comment>
<evidence type="ECO:0000259" key="5">
    <source>
        <dbReference type="Pfam" id="PF01420"/>
    </source>
</evidence>
<dbReference type="EMBL" id="BKZQ01000010">
    <property type="protein sequence ID" value="GER69784.1"/>
    <property type="molecule type" value="Genomic_DNA"/>
</dbReference>
<dbReference type="GO" id="GO:0003677">
    <property type="term" value="F:DNA binding"/>
    <property type="evidence" value="ECO:0007669"/>
    <property type="project" value="UniProtKB-KW"/>
</dbReference>
<dbReference type="PANTHER" id="PTHR43140">
    <property type="entry name" value="TYPE-1 RESTRICTION ENZYME ECOKI SPECIFICITY PROTEIN"/>
    <property type="match status" value="1"/>
</dbReference>
<dbReference type="InterPro" id="IPR051212">
    <property type="entry name" value="Type-I_RE_S_subunit"/>
</dbReference>
<feature type="domain" description="Type I restriction modification DNA specificity" evidence="5">
    <location>
        <begin position="280"/>
        <end position="441"/>
    </location>
</feature>
<evidence type="ECO:0000256" key="4">
    <source>
        <dbReference type="ARBA" id="ARBA00038652"/>
    </source>
</evidence>
<evidence type="ECO:0000256" key="2">
    <source>
        <dbReference type="ARBA" id="ARBA00022747"/>
    </source>
</evidence>
<gene>
    <name evidence="6" type="primary">hsdS</name>
    <name evidence="6" type="ORF">BpJC7_10870</name>
</gene>
<evidence type="ECO:0000256" key="3">
    <source>
        <dbReference type="ARBA" id="ARBA00023125"/>
    </source>
</evidence>
<organism evidence="6 7">
    <name type="scientific">Weizmannia acidilactici</name>
    <dbReference type="NCBI Taxonomy" id="2607726"/>
    <lineage>
        <taxon>Bacteria</taxon>
        <taxon>Bacillati</taxon>
        <taxon>Bacillota</taxon>
        <taxon>Bacilli</taxon>
        <taxon>Bacillales</taxon>
        <taxon>Bacillaceae</taxon>
        <taxon>Heyndrickxia</taxon>
    </lineage>
</organism>
<sequence>MTPQELKYSIICLALQGKLAEQYVDDKPVDISNIKQKQTEEYEFDLPEKWMIGHIETVTKIIPSRQYQILESEVLKEGKYAVISQSKEYSIGFSNDESKVFHHNEPVIVFGDHTTEIKYVNFDFVVGADGVKIFLPDSRIIFAKFFYYVMLFNSNGLNKVGGYSRHYKYIKDKAIPLPPLAEQKRIVAKIEELLPYIERYEKAWNKLEELNKRFPTDLQKSILQLAIQGKLVEQRPEEGTAEELYQQIQAEKQRLIKEGKLKKEKPLPEITEDEMPFDIPENWKWVRLSDVVDVRDGTHDTPKYVSKGVPLVTSKNLVNGSIDFETAKLISFEDSVAINMRSAVDDGDILFAMIGTIGNPVLVKKDREFSIKNMALFKKIDETLFDMSYLLFFLQREQDEMKKVANASVQSFVSLSFLRKYLIPLPPLSEQKRIVKKLEEILPLCEKLKK</sequence>
<reference evidence="6 7" key="1">
    <citation type="submission" date="2019-09" db="EMBL/GenBank/DDBJ databases">
        <title>Draft genome sequence of Bacillus sp. JC-7.</title>
        <authorList>
            <person name="Tanaka N."/>
            <person name="Shiwa Y."/>
            <person name="Fujita N."/>
            <person name="Tanasupawat S."/>
        </authorList>
    </citation>
    <scope>NUCLEOTIDE SEQUENCE [LARGE SCALE GENOMIC DNA]</scope>
    <source>
        <strain evidence="6 7">JC-7</strain>
    </source>
</reference>
<accession>A0A5J4JLB6</accession>
<dbReference type="Pfam" id="PF01420">
    <property type="entry name" value="Methylase_S"/>
    <property type="match status" value="2"/>
</dbReference>
<evidence type="ECO:0000256" key="1">
    <source>
        <dbReference type="ARBA" id="ARBA00010923"/>
    </source>
</evidence>
<name>A0A5J4JLB6_9BACI</name>
<dbReference type="Gene3D" id="3.90.220.20">
    <property type="entry name" value="DNA methylase specificity domains"/>
    <property type="match status" value="2"/>
</dbReference>
<feature type="domain" description="Type I restriction modification DNA specificity" evidence="5">
    <location>
        <begin position="47"/>
        <end position="195"/>
    </location>
</feature>
<keyword evidence="2" id="KW-0680">Restriction system</keyword>